<dbReference type="SUPFAM" id="SSF51735">
    <property type="entry name" value="NAD(P)-binding Rossmann-fold domains"/>
    <property type="match status" value="1"/>
</dbReference>
<dbReference type="HAMAP" id="MF_01925">
    <property type="entry name" value="P5C_reductase"/>
    <property type="match status" value="1"/>
</dbReference>
<feature type="domain" description="Pyrroline-5-carboxylate reductase dimerisation" evidence="5">
    <location>
        <begin position="159"/>
        <end position="258"/>
    </location>
</feature>
<dbReference type="EMBL" id="SNRY01000030">
    <property type="protein sequence ID" value="KAA6350320.1"/>
    <property type="molecule type" value="Genomic_DNA"/>
</dbReference>
<dbReference type="InterPro" id="IPR036291">
    <property type="entry name" value="NAD(P)-bd_dom_sf"/>
</dbReference>
<organism evidence="6">
    <name type="scientific">termite gut metagenome</name>
    <dbReference type="NCBI Taxonomy" id="433724"/>
    <lineage>
        <taxon>unclassified sequences</taxon>
        <taxon>metagenomes</taxon>
        <taxon>organismal metagenomes</taxon>
    </lineage>
</organism>
<dbReference type="NCBIfam" id="TIGR00112">
    <property type="entry name" value="proC"/>
    <property type="match status" value="1"/>
</dbReference>
<comment type="caution">
    <text evidence="6">The sequence shown here is derived from an EMBL/GenBank/DDBJ whole genome shotgun (WGS) entry which is preliminary data.</text>
</comment>
<dbReference type="PIRSF" id="PIRSF000193">
    <property type="entry name" value="Pyrrol-5-carb_rd"/>
    <property type="match status" value="1"/>
</dbReference>
<evidence type="ECO:0000256" key="2">
    <source>
        <dbReference type="ARBA" id="ARBA00022857"/>
    </source>
</evidence>
<evidence type="ECO:0000259" key="4">
    <source>
        <dbReference type="Pfam" id="PF03807"/>
    </source>
</evidence>
<dbReference type="FunFam" id="1.10.3730.10:FF:000004">
    <property type="entry name" value="Pyrroline-5-carboxylate reductase"/>
    <property type="match status" value="1"/>
</dbReference>
<name>A0A5J4SYM5_9ZZZZ</name>
<dbReference type="Pfam" id="PF14748">
    <property type="entry name" value="P5CR_dimer"/>
    <property type="match status" value="1"/>
</dbReference>
<dbReference type="InterPro" id="IPR029036">
    <property type="entry name" value="P5CR_dimer"/>
</dbReference>
<reference evidence="6" key="1">
    <citation type="submission" date="2019-03" db="EMBL/GenBank/DDBJ databases">
        <title>Single cell metagenomics reveals metabolic interactions within the superorganism composed of flagellate Streblomastix strix and complex community of Bacteroidetes bacteria on its surface.</title>
        <authorList>
            <person name="Treitli S.C."/>
            <person name="Kolisko M."/>
            <person name="Husnik F."/>
            <person name="Keeling P."/>
            <person name="Hampl V."/>
        </authorList>
    </citation>
    <scope>NUCLEOTIDE SEQUENCE</scope>
    <source>
        <strain evidence="6">STM</strain>
    </source>
</reference>
<dbReference type="Gene3D" id="3.40.50.720">
    <property type="entry name" value="NAD(P)-binding Rossmann-like Domain"/>
    <property type="match status" value="1"/>
</dbReference>
<dbReference type="Gene3D" id="1.10.3730.10">
    <property type="entry name" value="ProC C-terminal domain-like"/>
    <property type="match status" value="1"/>
</dbReference>
<evidence type="ECO:0000313" key="6">
    <source>
        <dbReference type="EMBL" id="KAA6350320.1"/>
    </source>
</evidence>
<dbReference type="SUPFAM" id="SSF48179">
    <property type="entry name" value="6-phosphogluconate dehydrogenase C-terminal domain-like"/>
    <property type="match status" value="1"/>
</dbReference>
<gene>
    <name evidence="6" type="ORF">EZS27_002286</name>
</gene>
<dbReference type="InterPro" id="IPR008927">
    <property type="entry name" value="6-PGluconate_DH-like_C_sf"/>
</dbReference>
<feature type="domain" description="Pyrroline-5-carboxylate reductase catalytic N-terminal" evidence="4">
    <location>
        <begin position="3"/>
        <end position="97"/>
    </location>
</feature>
<dbReference type="EC" id="1.5.1.2" evidence="6"/>
<evidence type="ECO:0000256" key="1">
    <source>
        <dbReference type="ARBA" id="ARBA00005525"/>
    </source>
</evidence>
<dbReference type="PANTHER" id="PTHR11645">
    <property type="entry name" value="PYRROLINE-5-CARBOXYLATE REDUCTASE"/>
    <property type="match status" value="1"/>
</dbReference>
<dbReference type="InterPro" id="IPR000304">
    <property type="entry name" value="Pyrroline-COOH_reductase"/>
</dbReference>
<accession>A0A5J4SYM5</accession>
<evidence type="ECO:0000259" key="5">
    <source>
        <dbReference type="Pfam" id="PF14748"/>
    </source>
</evidence>
<keyword evidence="2" id="KW-0521">NADP</keyword>
<evidence type="ECO:0000256" key="3">
    <source>
        <dbReference type="ARBA" id="ARBA00023002"/>
    </source>
</evidence>
<proteinExistence type="inferred from homology"/>
<dbReference type="AlphaFoldDB" id="A0A5J4SYM5"/>
<comment type="similarity">
    <text evidence="1">Belongs to the pyrroline-5-carboxylate reductase family.</text>
</comment>
<dbReference type="PANTHER" id="PTHR11645:SF0">
    <property type="entry name" value="PYRROLINE-5-CARBOXYLATE REDUCTASE 3"/>
    <property type="match status" value="1"/>
</dbReference>
<dbReference type="GO" id="GO:0004735">
    <property type="term" value="F:pyrroline-5-carboxylate reductase activity"/>
    <property type="evidence" value="ECO:0007669"/>
    <property type="project" value="UniProtKB-EC"/>
</dbReference>
<keyword evidence="3 6" id="KW-0560">Oxidoreductase</keyword>
<dbReference type="Pfam" id="PF03807">
    <property type="entry name" value="F420_oxidored"/>
    <property type="match status" value="1"/>
</dbReference>
<sequence>MKTAIIGAGNMGGAIARGFTQGTLIKAKDIVVSDPSNSMLEALKVFNPSIQTTDSNQEAVNHAEMIIIAVKPWLVRDVVKQLTFDFSKQIIVSIAAGVSFSDYKEWLSPSATIFRLVPNTAISQLASMTLIASMNATKEQETFVLNLFNEMGLAMLISEKQIPATTALTSCGIAYVLKYIQAAMQAGIEMGIYPKDAMKMVAQSVKGAAELILNNDTHPSVEIDKVTTPGGITIKGVNELEHGGFGSTVIKAIKASCQGLT</sequence>
<protein>
    <submittedName>
        <fullName evidence="6">Pyrroline-5-carboxylate reductase</fullName>
        <ecNumber evidence="6">1.5.1.2</ecNumber>
    </submittedName>
</protein>
<dbReference type="GO" id="GO:0055129">
    <property type="term" value="P:L-proline biosynthetic process"/>
    <property type="evidence" value="ECO:0007669"/>
    <property type="project" value="TreeGrafter"/>
</dbReference>
<dbReference type="InterPro" id="IPR028939">
    <property type="entry name" value="P5C_Rdtase_cat_N"/>
</dbReference>